<evidence type="ECO:0000256" key="5">
    <source>
        <dbReference type="ARBA" id="ARBA00022723"/>
    </source>
</evidence>
<dbReference type="PANTHER" id="PTHR42904:SF6">
    <property type="entry name" value="NAD-CAPPED RNA HYDROLASE NUDT12"/>
    <property type="match status" value="1"/>
</dbReference>
<dbReference type="EMBL" id="BAABFX010000026">
    <property type="protein sequence ID" value="GAA4396521.1"/>
    <property type="molecule type" value="Genomic_DNA"/>
</dbReference>
<evidence type="ECO:0000256" key="4">
    <source>
        <dbReference type="ARBA" id="ARBA00012381"/>
    </source>
</evidence>
<dbReference type="Pfam" id="PF00293">
    <property type="entry name" value="NUDIX"/>
    <property type="match status" value="1"/>
</dbReference>
<keyword evidence="8" id="KW-0520">NAD</keyword>
<comment type="caution">
    <text evidence="11">The sequence shown here is derived from an EMBL/GenBank/DDBJ whole genome shotgun (WGS) entry which is preliminary data.</text>
</comment>
<dbReference type="PROSITE" id="PS00893">
    <property type="entry name" value="NUDIX_BOX"/>
    <property type="match status" value="1"/>
</dbReference>
<reference evidence="12" key="1">
    <citation type="journal article" date="2019" name="Int. J. Syst. Evol. Microbiol.">
        <title>The Global Catalogue of Microorganisms (GCM) 10K type strain sequencing project: providing services to taxonomists for standard genome sequencing and annotation.</title>
        <authorList>
            <consortium name="The Broad Institute Genomics Platform"/>
            <consortium name="The Broad Institute Genome Sequencing Center for Infectious Disease"/>
            <person name="Wu L."/>
            <person name="Ma J."/>
        </authorList>
    </citation>
    <scope>NUCLEOTIDE SEQUENCE [LARGE SCALE GENOMIC DNA]</scope>
    <source>
        <strain evidence="12">JCM 17738</strain>
    </source>
</reference>
<comment type="catalytic activity">
    <reaction evidence="9">
        <text>a 5'-end NAD(+)-phospho-ribonucleoside in mRNA + H2O = a 5'-end phospho-adenosine-phospho-ribonucleoside in mRNA + beta-nicotinamide D-ribonucleotide + 2 H(+)</text>
        <dbReference type="Rhea" id="RHEA:60876"/>
        <dbReference type="Rhea" id="RHEA-COMP:15698"/>
        <dbReference type="Rhea" id="RHEA-COMP:15719"/>
        <dbReference type="ChEBI" id="CHEBI:14649"/>
        <dbReference type="ChEBI" id="CHEBI:15377"/>
        <dbReference type="ChEBI" id="CHEBI:15378"/>
        <dbReference type="ChEBI" id="CHEBI:144029"/>
        <dbReference type="ChEBI" id="CHEBI:144051"/>
    </reaction>
    <physiologicalReaction direction="left-to-right" evidence="9">
        <dbReference type="Rhea" id="RHEA:60877"/>
    </physiologicalReaction>
</comment>
<evidence type="ECO:0000259" key="10">
    <source>
        <dbReference type="PROSITE" id="PS51462"/>
    </source>
</evidence>
<gene>
    <name evidence="11" type="primary">nudC</name>
    <name evidence="11" type="ORF">GCM10023153_19590</name>
</gene>
<keyword evidence="12" id="KW-1185">Reference proteome</keyword>
<dbReference type="Proteomes" id="UP001500390">
    <property type="component" value="Unassembled WGS sequence"/>
</dbReference>
<dbReference type="Pfam" id="PF09297">
    <property type="entry name" value="Zn_ribbon_NUD"/>
    <property type="match status" value="1"/>
</dbReference>
<dbReference type="RefSeq" id="WP_246196826.1">
    <property type="nucleotide sequence ID" value="NZ_BAABFX010000026.1"/>
</dbReference>
<dbReference type="InterPro" id="IPR020084">
    <property type="entry name" value="NUDIX_hydrolase_CS"/>
</dbReference>
<dbReference type="PANTHER" id="PTHR42904">
    <property type="entry name" value="NUDIX HYDROLASE, NUDC SUBFAMILY"/>
    <property type="match status" value="1"/>
</dbReference>
<evidence type="ECO:0000256" key="7">
    <source>
        <dbReference type="ARBA" id="ARBA00022842"/>
    </source>
</evidence>
<dbReference type="PROSITE" id="PS51462">
    <property type="entry name" value="NUDIX"/>
    <property type="match status" value="1"/>
</dbReference>
<name>A0ABP8JVB3_9MICO</name>
<evidence type="ECO:0000313" key="12">
    <source>
        <dbReference type="Proteomes" id="UP001500390"/>
    </source>
</evidence>
<proteinExistence type="inferred from homology"/>
<evidence type="ECO:0000313" key="11">
    <source>
        <dbReference type="EMBL" id="GAA4396521.1"/>
    </source>
</evidence>
<feature type="domain" description="Nudix hydrolase" evidence="10">
    <location>
        <begin position="172"/>
        <end position="296"/>
    </location>
</feature>
<evidence type="ECO:0000256" key="2">
    <source>
        <dbReference type="ARBA" id="ARBA00001947"/>
    </source>
</evidence>
<keyword evidence="6" id="KW-0378">Hydrolase</keyword>
<comment type="cofactor">
    <cofactor evidence="1">
        <name>Mg(2+)</name>
        <dbReference type="ChEBI" id="CHEBI:18420"/>
    </cofactor>
</comment>
<keyword evidence="5" id="KW-0479">Metal-binding</keyword>
<evidence type="ECO:0000256" key="1">
    <source>
        <dbReference type="ARBA" id="ARBA00001946"/>
    </source>
</evidence>
<dbReference type="InterPro" id="IPR015797">
    <property type="entry name" value="NUDIX_hydrolase-like_dom_sf"/>
</dbReference>
<comment type="cofactor">
    <cofactor evidence="2">
        <name>Zn(2+)</name>
        <dbReference type="ChEBI" id="CHEBI:29105"/>
    </cofactor>
</comment>
<evidence type="ECO:0000256" key="6">
    <source>
        <dbReference type="ARBA" id="ARBA00022801"/>
    </source>
</evidence>
<dbReference type="Gene3D" id="3.90.79.20">
    <property type="match status" value="1"/>
</dbReference>
<sequence>MPDRAAILPDLALSRSVLDRRGDLRADPSLLTRLLADGDTRVLRLVGDRAAVIAGGRAADGTDEVTRVVFDAPTPHDLDRLGLYLGDAGGVSYVGVVADDLTASIEGDEAWRTLRQVGATLADLDAHALVTTLALANWHRTHTHCPRCGTPTEPVLAGWIRRCPADSSDHYPRTDMAVIMAVVDADDRLLLARGRGFRGNGMSVLAGFVEPGESLAAAVAREVLEEVGVAVTDVTYLGDQPWPFPSSLMLGFTARALDTDLHLQAEEIEAARWFTRDDLVAALADGSVVISGRLSISRRIIEHWFGGPLDSPELPLR</sequence>
<accession>A0ABP8JVB3</accession>
<organism evidence="11 12">
    <name type="scientific">Ornithinibacter aureus</name>
    <dbReference type="NCBI Taxonomy" id="622664"/>
    <lineage>
        <taxon>Bacteria</taxon>
        <taxon>Bacillati</taxon>
        <taxon>Actinomycetota</taxon>
        <taxon>Actinomycetes</taxon>
        <taxon>Micrococcales</taxon>
        <taxon>Intrasporangiaceae</taxon>
        <taxon>Ornithinibacter</taxon>
    </lineage>
</organism>
<dbReference type="NCBIfam" id="NF001299">
    <property type="entry name" value="PRK00241.1"/>
    <property type="match status" value="1"/>
</dbReference>
<dbReference type="InterPro" id="IPR015376">
    <property type="entry name" value="Znr_NADH_PPase"/>
</dbReference>
<dbReference type="EC" id="3.6.1.22" evidence="4"/>
<dbReference type="SUPFAM" id="SSF55811">
    <property type="entry name" value="Nudix"/>
    <property type="match status" value="1"/>
</dbReference>
<dbReference type="InterPro" id="IPR000086">
    <property type="entry name" value="NUDIX_hydrolase_dom"/>
</dbReference>
<dbReference type="CDD" id="cd03429">
    <property type="entry name" value="NUDIX_NADH_pyrophosphatase_Nudt13"/>
    <property type="match status" value="1"/>
</dbReference>
<dbReference type="InterPro" id="IPR049734">
    <property type="entry name" value="NudC-like_C"/>
</dbReference>
<protein>
    <recommendedName>
        <fullName evidence="4">NAD(+) diphosphatase</fullName>
        <ecNumber evidence="4">3.6.1.22</ecNumber>
    </recommendedName>
</protein>
<keyword evidence="7" id="KW-0460">Magnesium</keyword>
<evidence type="ECO:0000256" key="3">
    <source>
        <dbReference type="ARBA" id="ARBA00009595"/>
    </source>
</evidence>
<evidence type="ECO:0000256" key="8">
    <source>
        <dbReference type="ARBA" id="ARBA00023027"/>
    </source>
</evidence>
<comment type="similarity">
    <text evidence="3">Belongs to the Nudix hydrolase family. NudC subfamily.</text>
</comment>
<evidence type="ECO:0000256" key="9">
    <source>
        <dbReference type="ARBA" id="ARBA00023679"/>
    </source>
</evidence>
<dbReference type="InterPro" id="IPR050241">
    <property type="entry name" value="NAD-cap_RNA_hydrolase_NudC"/>
</dbReference>
<dbReference type="Gene3D" id="3.90.79.10">
    <property type="entry name" value="Nucleoside Triphosphate Pyrophosphohydrolase"/>
    <property type="match status" value="1"/>
</dbReference>